<dbReference type="AlphaFoldDB" id="A0A9D7SXR4"/>
<proteinExistence type="predicted"/>
<sequence>MTNKKNIINVDSEYGVDSRYKTSKEREHDSVALMEARLERIKKLPREQVLRTKLLQLKLKMENYLKEPVYDKQNHFANFLETYVDTIYSKRSAFAKDINITPVFLSKVINSHREPKEEFMLKLMIHSEKVFKHVGEFHKGTWYQIYYHEKLCDTMSNQNQWRPKIEKQVKLTESVVK</sequence>
<evidence type="ECO:0000313" key="1">
    <source>
        <dbReference type="EMBL" id="MBK9985188.1"/>
    </source>
</evidence>
<name>A0A9D7SXR4_9BACT</name>
<comment type="caution">
    <text evidence="1">The sequence shown here is derived from an EMBL/GenBank/DDBJ whole genome shotgun (WGS) entry which is preliminary data.</text>
</comment>
<dbReference type="Proteomes" id="UP000808337">
    <property type="component" value="Unassembled WGS sequence"/>
</dbReference>
<accession>A0A9D7SXR4</accession>
<protein>
    <submittedName>
        <fullName evidence="1">Uncharacterized protein</fullName>
    </submittedName>
</protein>
<dbReference type="EMBL" id="JADKGY010000033">
    <property type="protein sequence ID" value="MBK9985188.1"/>
    <property type="molecule type" value="Genomic_DNA"/>
</dbReference>
<reference evidence="1 2" key="1">
    <citation type="submission" date="2020-10" db="EMBL/GenBank/DDBJ databases">
        <title>Connecting structure to function with the recovery of over 1000 high-quality activated sludge metagenome-assembled genomes encoding full-length rRNA genes using long-read sequencing.</title>
        <authorList>
            <person name="Singleton C.M."/>
            <person name="Petriglieri F."/>
            <person name="Kristensen J.M."/>
            <person name="Kirkegaard R.H."/>
            <person name="Michaelsen T.Y."/>
            <person name="Andersen M.H."/>
            <person name="Karst S.M."/>
            <person name="Dueholm M.S."/>
            <person name="Nielsen P.H."/>
            <person name="Albertsen M."/>
        </authorList>
    </citation>
    <scope>NUCLEOTIDE SEQUENCE [LARGE SCALE GENOMIC DNA]</scope>
    <source>
        <strain evidence="1">Ribe_18-Q3-R11-54_MAXAC.273</strain>
    </source>
</reference>
<evidence type="ECO:0000313" key="2">
    <source>
        <dbReference type="Proteomes" id="UP000808337"/>
    </source>
</evidence>
<organism evidence="1 2">
    <name type="scientific">Candidatus Opimibacter skivensis</name>
    <dbReference type="NCBI Taxonomy" id="2982028"/>
    <lineage>
        <taxon>Bacteria</taxon>
        <taxon>Pseudomonadati</taxon>
        <taxon>Bacteroidota</taxon>
        <taxon>Saprospiria</taxon>
        <taxon>Saprospirales</taxon>
        <taxon>Saprospiraceae</taxon>
        <taxon>Candidatus Opimibacter</taxon>
    </lineage>
</organism>
<gene>
    <name evidence="1" type="ORF">IPP15_23005</name>
</gene>